<reference evidence="6" key="1">
    <citation type="submission" date="2023-07" db="EMBL/GenBank/DDBJ databases">
        <title>Genomic Encyclopedia of Type Strains, Phase IV (KMG-IV): sequencing the most valuable type-strain genomes for metagenomic binning, comparative biology and taxonomic classification.</title>
        <authorList>
            <person name="Goeker M."/>
        </authorList>
    </citation>
    <scope>NUCLEOTIDE SEQUENCE</scope>
    <source>
        <strain evidence="6">DSM 24202</strain>
    </source>
</reference>
<evidence type="ECO:0000256" key="2">
    <source>
        <dbReference type="ARBA" id="ARBA00022692"/>
    </source>
</evidence>
<dbReference type="InterPro" id="IPR021147">
    <property type="entry name" value="DUF697"/>
</dbReference>
<dbReference type="GO" id="GO:0016020">
    <property type="term" value="C:membrane"/>
    <property type="evidence" value="ECO:0007669"/>
    <property type="project" value="UniProtKB-SubCell"/>
</dbReference>
<dbReference type="Pfam" id="PF05128">
    <property type="entry name" value="DUF697"/>
    <property type="match status" value="1"/>
</dbReference>
<evidence type="ECO:0000313" key="6">
    <source>
        <dbReference type="EMBL" id="MDQ0288800.1"/>
    </source>
</evidence>
<keyword evidence="3 5" id="KW-1133">Transmembrane helix</keyword>
<comment type="subcellular location">
    <subcellularLocation>
        <location evidence="1">Membrane</location>
        <topology evidence="1">Multi-pass membrane protein</topology>
    </subcellularLocation>
</comment>
<evidence type="ECO:0000256" key="5">
    <source>
        <dbReference type="SAM" id="Phobius"/>
    </source>
</evidence>
<dbReference type="Proteomes" id="UP001238163">
    <property type="component" value="Unassembled WGS sequence"/>
</dbReference>
<comment type="caution">
    <text evidence="6">The sequence shown here is derived from an EMBL/GenBank/DDBJ whole genome shotgun (WGS) entry which is preliminary data.</text>
</comment>
<protein>
    <submittedName>
        <fullName evidence="6">Uncharacterized protein (DUF697 family)</fullName>
    </submittedName>
</protein>
<keyword evidence="2 5" id="KW-0812">Transmembrane</keyword>
<organism evidence="6 7">
    <name type="scientific">Oligosphaera ethanolica</name>
    <dbReference type="NCBI Taxonomy" id="760260"/>
    <lineage>
        <taxon>Bacteria</taxon>
        <taxon>Pseudomonadati</taxon>
        <taxon>Lentisphaerota</taxon>
        <taxon>Oligosphaeria</taxon>
        <taxon>Oligosphaerales</taxon>
        <taxon>Oligosphaeraceae</taxon>
        <taxon>Oligosphaera</taxon>
    </lineage>
</organism>
<dbReference type="EMBL" id="JAUSVL010000001">
    <property type="protein sequence ID" value="MDQ0288800.1"/>
    <property type="molecule type" value="Genomic_DNA"/>
</dbReference>
<keyword evidence="7" id="KW-1185">Reference proteome</keyword>
<feature type="transmembrane region" description="Helical" evidence="5">
    <location>
        <begin position="70"/>
        <end position="94"/>
    </location>
</feature>
<accession>A0AAE3VE38</accession>
<feature type="transmembrane region" description="Helical" evidence="5">
    <location>
        <begin position="115"/>
        <end position="134"/>
    </location>
</feature>
<evidence type="ECO:0000256" key="4">
    <source>
        <dbReference type="ARBA" id="ARBA00023136"/>
    </source>
</evidence>
<keyword evidence="4 5" id="KW-0472">Membrane</keyword>
<proteinExistence type="predicted"/>
<sequence length="229" mass="23665">MAKNNAKDDFSMKSESVSLEIDQAAEAIMEPAAAAIAPAADADADAAPVATAAAPVPTLDEQAESIVQKYVLWAMAGGVAPVLIDSILVSGVQIKMLRELSKLYDVAFSQNLGKTALATLIGGLGSGTLSRSMLASAAKMIPFVGPVFGFTAMPVLAGAATFALGKLFSQHFASGGTFLTFDASGVKDTFADYYEQGKKASTNVMRTVKEKVKFDGSNDAVAEKTAAVN</sequence>
<evidence type="ECO:0000256" key="1">
    <source>
        <dbReference type="ARBA" id="ARBA00004141"/>
    </source>
</evidence>
<evidence type="ECO:0000313" key="7">
    <source>
        <dbReference type="Proteomes" id="UP001238163"/>
    </source>
</evidence>
<feature type="transmembrane region" description="Helical" evidence="5">
    <location>
        <begin position="140"/>
        <end position="164"/>
    </location>
</feature>
<dbReference type="AlphaFoldDB" id="A0AAE3VE38"/>
<dbReference type="RefSeq" id="WP_307260132.1">
    <property type="nucleotide sequence ID" value="NZ_JAUSVL010000001.1"/>
</dbReference>
<name>A0AAE3VE38_9BACT</name>
<gene>
    <name evidence="6" type="ORF">J3R75_000907</name>
</gene>
<evidence type="ECO:0000256" key="3">
    <source>
        <dbReference type="ARBA" id="ARBA00022989"/>
    </source>
</evidence>